<organism evidence="2 3">
    <name type="scientific">Natrarchaeobius chitinivorans</name>
    <dbReference type="NCBI Taxonomy" id="1679083"/>
    <lineage>
        <taxon>Archaea</taxon>
        <taxon>Methanobacteriati</taxon>
        <taxon>Methanobacteriota</taxon>
        <taxon>Stenosarchaea group</taxon>
        <taxon>Halobacteria</taxon>
        <taxon>Halobacteriales</taxon>
        <taxon>Natrialbaceae</taxon>
        <taxon>Natrarchaeobius</taxon>
    </lineage>
</organism>
<dbReference type="SUPFAM" id="SSF49764">
    <property type="entry name" value="HSP20-like chaperones"/>
    <property type="match status" value="1"/>
</dbReference>
<name>A0A3N6NBB2_NATCH</name>
<evidence type="ECO:0000313" key="3">
    <source>
        <dbReference type="Proteomes" id="UP000282323"/>
    </source>
</evidence>
<feature type="region of interest" description="Disordered" evidence="1">
    <location>
        <begin position="1"/>
        <end position="53"/>
    </location>
</feature>
<dbReference type="InterPro" id="IPR008978">
    <property type="entry name" value="HSP20-like_chaperone"/>
</dbReference>
<feature type="region of interest" description="Disordered" evidence="1">
    <location>
        <begin position="89"/>
        <end position="134"/>
    </location>
</feature>
<dbReference type="OrthoDB" id="170746at2157"/>
<accession>A0A3N6NBB2</accession>
<comment type="caution">
    <text evidence="2">The sequence shown here is derived from an EMBL/GenBank/DDBJ whole genome shotgun (WGS) entry which is preliminary data.</text>
</comment>
<protein>
    <submittedName>
        <fullName evidence="2">Hsp20/alpha crystallin family protein</fullName>
    </submittedName>
</protein>
<dbReference type="Proteomes" id="UP000282323">
    <property type="component" value="Unassembled WGS sequence"/>
</dbReference>
<keyword evidence="3" id="KW-1185">Reference proteome</keyword>
<reference evidence="2 3" key="1">
    <citation type="submission" date="2018-10" db="EMBL/GenBank/DDBJ databases">
        <title>Natrarchaeobius chitinivorans gen. nov., sp. nov., and Natrarchaeobius haloalkaliphilus sp. nov., alkaliphilic, chitin-utilizing haloarchaea from hypersaline alkaline lakes.</title>
        <authorList>
            <person name="Sorokin D.Y."/>
            <person name="Elcheninov A.G."/>
            <person name="Kostrikina N.A."/>
            <person name="Bale N.J."/>
            <person name="Sinninghe Damste J.S."/>
            <person name="Khijniak T.V."/>
            <person name="Kublanov I.V."/>
            <person name="Toshchakov S.V."/>
        </authorList>
    </citation>
    <scope>NUCLEOTIDE SEQUENCE [LARGE SCALE GENOMIC DNA]</scope>
    <source>
        <strain evidence="2 3">AArcht4T</strain>
    </source>
</reference>
<gene>
    <name evidence="2" type="ORF">EA473_07000</name>
</gene>
<dbReference type="EMBL" id="REGA01000004">
    <property type="protein sequence ID" value="RQG95922.1"/>
    <property type="molecule type" value="Genomic_DNA"/>
</dbReference>
<dbReference type="AlphaFoldDB" id="A0A3N6NBB2"/>
<evidence type="ECO:0000256" key="1">
    <source>
        <dbReference type="SAM" id="MobiDB-lite"/>
    </source>
</evidence>
<evidence type="ECO:0000313" key="2">
    <source>
        <dbReference type="EMBL" id="RQG95922.1"/>
    </source>
</evidence>
<dbReference type="RefSeq" id="WP_124194924.1">
    <property type="nucleotide sequence ID" value="NZ_REGA01000004.1"/>
</dbReference>
<feature type="compositionally biased region" description="Basic and acidic residues" evidence="1">
    <location>
        <begin position="103"/>
        <end position="122"/>
    </location>
</feature>
<dbReference type="InterPro" id="IPR055551">
    <property type="entry name" value="DUF7127"/>
</dbReference>
<sequence length="209" mass="22848">MSNDDPDDRRDEPNDDPFDDVPAPDPDVGDGGNPDVGDVRDPNAGDEEDDHWLSSLLSALEGLEDASTSRRRRSGRSVFDVDLSVRSVDDLLDGGGRTSGDPFADRRSGSENRDQRGSDSHQSRRKRRRSSNSARLATRRYDDELLLTADVADADPDDVTVGFDGSTLVVRVSGREIGRLDVPWDERTTEAGIRNGVLTVRVEPEGNDG</sequence>
<dbReference type="Pfam" id="PF23444">
    <property type="entry name" value="DUF7127"/>
    <property type="match status" value="1"/>
</dbReference>
<proteinExistence type="predicted"/>